<dbReference type="InterPro" id="IPR029063">
    <property type="entry name" value="SAM-dependent_MTases_sf"/>
</dbReference>
<dbReference type="OrthoDB" id="9782855at2"/>
<gene>
    <name evidence="7" type="ORF">BLTE_14350</name>
</gene>
<protein>
    <submittedName>
        <fullName evidence="7">Cyclopropane-fatty-acyl-phospholipid synthase</fullName>
    </submittedName>
</protein>
<dbReference type="AlphaFoldDB" id="A0A348FZL7"/>
<keyword evidence="8" id="KW-1185">Reference proteome</keyword>
<name>A0A348FZL7_9HYPH</name>
<dbReference type="EMBL" id="AP018907">
    <property type="protein sequence ID" value="BBF92750.1"/>
    <property type="molecule type" value="Genomic_DNA"/>
</dbReference>
<evidence type="ECO:0000313" key="7">
    <source>
        <dbReference type="EMBL" id="BBF92750.1"/>
    </source>
</evidence>
<dbReference type="PIRSF" id="PIRSF003085">
    <property type="entry name" value="CMAS"/>
    <property type="match status" value="1"/>
</dbReference>
<comment type="similarity">
    <text evidence="1">Belongs to the CFA/CMAS family.</text>
</comment>
<keyword evidence="3" id="KW-0808">Transferase</keyword>
<dbReference type="GO" id="GO:0008168">
    <property type="term" value="F:methyltransferase activity"/>
    <property type="evidence" value="ECO:0007669"/>
    <property type="project" value="UniProtKB-KW"/>
</dbReference>
<dbReference type="Gene3D" id="3.40.50.150">
    <property type="entry name" value="Vaccinia Virus protein VP39"/>
    <property type="match status" value="1"/>
</dbReference>
<evidence type="ECO:0000256" key="5">
    <source>
        <dbReference type="ARBA" id="ARBA00023098"/>
    </source>
</evidence>
<evidence type="ECO:0000256" key="3">
    <source>
        <dbReference type="ARBA" id="ARBA00022679"/>
    </source>
</evidence>
<dbReference type="PANTHER" id="PTHR43667:SF2">
    <property type="entry name" value="FATTY ACID C-METHYL TRANSFERASE"/>
    <property type="match status" value="1"/>
</dbReference>
<dbReference type="RefSeq" id="WP_126398852.1">
    <property type="nucleotide sequence ID" value="NZ_AP018907.1"/>
</dbReference>
<keyword evidence="5" id="KW-0443">Lipid metabolism</keyword>
<keyword evidence="4" id="KW-0949">S-adenosyl-L-methionine</keyword>
<dbReference type="PANTHER" id="PTHR43667">
    <property type="entry name" value="CYCLOPROPANE-FATTY-ACYL-PHOSPHOLIPID SYNTHASE"/>
    <property type="match status" value="1"/>
</dbReference>
<sequence length="410" mass="46601">MTQQPIPVSPETLHLAAPGLPRAARLALSLAARLRHGTLTVQLPDGRSLMLGGAEPGPNAVMIVKDFAFARRLIVSGDLGIAEAYLRGEWESPDLTQFLHLFCSNQDLTQAMLATQPLVRLWQNFRHWLNRNTRRQARRNIEAHYDLGNAFYAAWLDPSMTYSAALFEGGINDLESAQRAKYRQLADELALAPGHTVLEIGCGWGGFAEYAAAERGCKVVGLTISREQFDYATARIAKAGLSDRVEIRYRDYRDEHGLYDRVVSIEMIEAVGESFWPTYFRKLRERLLPGGLAGIQSITIQDRVFDAYRRELDFIRRYIFPGGMLPPPSILRELGAGMGLPLVKEREFGLDYATTLVHWRDRFRAAWPHLAPMGFDERFRRLWEYYLAYCEAGFRSRNIDVRQMIFARAG</sequence>
<dbReference type="KEGG" id="blag:BLTE_14350"/>
<dbReference type="InterPro" id="IPR050723">
    <property type="entry name" value="CFA/CMAS"/>
</dbReference>
<accession>A0A348FZL7</accession>
<evidence type="ECO:0000313" key="8">
    <source>
        <dbReference type="Proteomes" id="UP000266934"/>
    </source>
</evidence>
<feature type="active site" evidence="6">
    <location>
        <position position="390"/>
    </location>
</feature>
<dbReference type="InterPro" id="IPR003333">
    <property type="entry name" value="CMAS"/>
</dbReference>
<dbReference type="GO" id="GO:0032259">
    <property type="term" value="P:methylation"/>
    <property type="evidence" value="ECO:0007669"/>
    <property type="project" value="UniProtKB-KW"/>
</dbReference>
<proteinExistence type="inferred from homology"/>
<reference evidence="7 8" key="1">
    <citation type="submission" date="2018-08" db="EMBL/GenBank/DDBJ databases">
        <title>Complete genome sequencing of Blastochloris tepida GI.</title>
        <authorList>
            <person name="Tsukatani Y."/>
            <person name="Mori H."/>
        </authorList>
    </citation>
    <scope>NUCLEOTIDE SEQUENCE [LARGE SCALE GENOMIC DNA]</scope>
    <source>
        <strain evidence="7 8">GI</strain>
    </source>
</reference>
<dbReference type="GO" id="GO:0008610">
    <property type="term" value="P:lipid biosynthetic process"/>
    <property type="evidence" value="ECO:0007669"/>
    <property type="project" value="InterPro"/>
</dbReference>
<evidence type="ECO:0000256" key="2">
    <source>
        <dbReference type="ARBA" id="ARBA00022603"/>
    </source>
</evidence>
<organism evidence="7 8">
    <name type="scientific">Blastochloris tepida</name>
    <dbReference type="NCBI Taxonomy" id="2233851"/>
    <lineage>
        <taxon>Bacteria</taxon>
        <taxon>Pseudomonadati</taxon>
        <taxon>Pseudomonadota</taxon>
        <taxon>Alphaproteobacteria</taxon>
        <taxon>Hyphomicrobiales</taxon>
        <taxon>Blastochloridaceae</taxon>
        <taxon>Blastochloris</taxon>
    </lineage>
</organism>
<evidence type="ECO:0000256" key="1">
    <source>
        <dbReference type="ARBA" id="ARBA00010815"/>
    </source>
</evidence>
<keyword evidence="2" id="KW-0489">Methyltransferase</keyword>
<dbReference type="Proteomes" id="UP000266934">
    <property type="component" value="Chromosome"/>
</dbReference>
<dbReference type="CDD" id="cd02440">
    <property type="entry name" value="AdoMet_MTases"/>
    <property type="match status" value="1"/>
</dbReference>
<evidence type="ECO:0000256" key="6">
    <source>
        <dbReference type="PIRSR" id="PIRSR003085-1"/>
    </source>
</evidence>
<dbReference type="SUPFAM" id="SSF53335">
    <property type="entry name" value="S-adenosyl-L-methionine-dependent methyltransferases"/>
    <property type="match status" value="1"/>
</dbReference>
<dbReference type="Pfam" id="PF02353">
    <property type="entry name" value="CMAS"/>
    <property type="match status" value="1"/>
</dbReference>
<evidence type="ECO:0000256" key="4">
    <source>
        <dbReference type="ARBA" id="ARBA00022691"/>
    </source>
</evidence>